<protein>
    <submittedName>
        <fullName evidence="3">Thioesterase family protein</fullName>
    </submittedName>
</protein>
<dbReference type="InterPro" id="IPR050563">
    <property type="entry name" value="4-hydroxybenzoyl-CoA_TE"/>
</dbReference>
<dbReference type="PANTHER" id="PTHR31793">
    <property type="entry name" value="4-HYDROXYBENZOYL-COA THIOESTERASE FAMILY MEMBER"/>
    <property type="match status" value="1"/>
</dbReference>
<dbReference type="Proteomes" id="UP001501627">
    <property type="component" value="Unassembled WGS sequence"/>
</dbReference>
<comment type="caution">
    <text evidence="3">The sequence shown here is derived from an EMBL/GenBank/DDBJ whole genome shotgun (WGS) entry which is preliminary data.</text>
</comment>
<proteinExistence type="inferred from homology"/>
<reference evidence="4" key="1">
    <citation type="journal article" date="2019" name="Int. J. Syst. Evol. Microbiol.">
        <title>The Global Catalogue of Microorganisms (GCM) 10K type strain sequencing project: providing services to taxonomists for standard genome sequencing and annotation.</title>
        <authorList>
            <consortium name="The Broad Institute Genomics Platform"/>
            <consortium name="The Broad Institute Genome Sequencing Center for Infectious Disease"/>
            <person name="Wu L."/>
            <person name="Ma J."/>
        </authorList>
    </citation>
    <scope>NUCLEOTIDE SEQUENCE [LARGE SCALE GENOMIC DNA]</scope>
    <source>
        <strain evidence="4">JCM 17561</strain>
    </source>
</reference>
<dbReference type="PANTHER" id="PTHR31793:SF27">
    <property type="entry name" value="NOVEL THIOESTERASE SUPERFAMILY DOMAIN AND SAPOSIN A-TYPE DOMAIN CONTAINING PROTEIN (0610012H03RIK)"/>
    <property type="match status" value="1"/>
</dbReference>
<keyword evidence="2" id="KW-0378">Hydrolase</keyword>
<evidence type="ECO:0000256" key="1">
    <source>
        <dbReference type="ARBA" id="ARBA00005953"/>
    </source>
</evidence>
<name>A0ABP7QYN3_9BURK</name>
<gene>
    <name evidence="3" type="ORF">GCM10022279_11440</name>
</gene>
<evidence type="ECO:0000313" key="4">
    <source>
        <dbReference type="Proteomes" id="UP001501627"/>
    </source>
</evidence>
<dbReference type="CDD" id="cd00586">
    <property type="entry name" value="4HBT"/>
    <property type="match status" value="1"/>
</dbReference>
<dbReference type="InterPro" id="IPR029069">
    <property type="entry name" value="HotDog_dom_sf"/>
</dbReference>
<accession>A0ABP7QYN3</accession>
<evidence type="ECO:0000256" key="2">
    <source>
        <dbReference type="ARBA" id="ARBA00022801"/>
    </source>
</evidence>
<dbReference type="SUPFAM" id="SSF54637">
    <property type="entry name" value="Thioesterase/thiol ester dehydrase-isomerase"/>
    <property type="match status" value="1"/>
</dbReference>
<dbReference type="EMBL" id="BAABBP010000007">
    <property type="protein sequence ID" value="GAA3990035.1"/>
    <property type="molecule type" value="Genomic_DNA"/>
</dbReference>
<sequence>MRIEIPEQKKCVHAMTIPMRWGDMDAMGHMNNAVYFRFMETARIDWLTALGYGANPQGEGVVIVNAFCNFLHQFQYPSDVHVRTFISPPGRSSFDTWTTMERADRPGVLHSTGGATVCWVDFKAQKSAPLPQSLRDLLLNVPAL</sequence>
<comment type="similarity">
    <text evidence="1">Belongs to the 4-hydroxybenzoyl-CoA thioesterase family.</text>
</comment>
<dbReference type="Pfam" id="PF13279">
    <property type="entry name" value="4HBT_2"/>
    <property type="match status" value="1"/>
</dbReference>
<evidence type="ECO:0000313" key="3">
    <source>
        <dbReference type="EMBL" id="GAA3990035.1"/>
    </source>
</evidence>
<keyword evidence="4" id="KW-1185">Reference proteome</keyword>
<dbReference type="Gene3D" id="3.10.129.10">
    <property type="entry name" value="Hotdog Thioesterase"/>
    <property type="match status" value="1"/>
</dbReference>
<organism evidence="3 4">
    <name type="scientific">Comamonas faecalis</name>
    <dbReference type="NCBI Taxonomy" id="1387849"/>
    <lineage>
        <taxon>Bacteria</taxon>
        <taxon>Pseudomonadati</taxon>
        <taxon>Pseudomonadota</taxon>
        <taxon>Betaproteobacteria</taxon>
        <taxon>Burkholderiales</taxon>
        <taxon>Comamonadaceae</taxon>
        <taxon>Comamonas</taxon>
    </lineage>
</organism>